<feature type="signal peptide" evidence="1">
    <location>
        <begin position="1"/>
        <end position="20"/>
    </location>
</feature>
<proteinExistence type="predicted"/>
<dbReference type="Proteomes" id="UP000274822">
    <property type="component" value="Unassembled WGS sequence"/>
</dbReference>
<evidence type="ECO:0008006" key="4">
    <source>
        <dbReference type="Google" id="ProtNLM"/>
    </source>
</evidence>
<gene>
    <name evidence="2" type="ORF">BC938DRAFT_483783</name>
</gene>
<comment type="caution">
    <text evidence="2">The sequence shown here is derived from an EMBL/GenBank/DDBJ whole genome shotgun (WGS) entry which is preliminary data.</text>
</comment>
<keyword evidence="1" id="KW-0732">Signal</keyword>
<accession>A0A433QB55</accession>
<evidence type="ECO:0000313" key="3">
    <source>
        <dbReference type="Proteomes" id="UP000274822"/>
    </source>
</evidence>
<feature type="chain" id="PRO_5019420314" description="SH3b domain-containing protein" evidence="1">
    <location>
        <begin position="21"/>
        <end position="66"/>
    </location>
</feature>
<protein>
    <recommendedName>
        <fullName evidence="4">SH3b domain-containing protein</fullName>
    </recommendedName>
</protein>
<dbReference type="AlphaFoldDB" id="A0A433QB55"/>
<sequence>MNIFVWIGAFLLIVASFVDAECYPTKIDLDIRAESNSHSNIVGEYPKGTCIEILCQIDKEEVHGNM</sequence>
<organism evidence="2 3">
    <name type="scientific">Jimgerdemannia flammicorona</name>
    <dbReference type="NCBI Taxonomy" id="994334"/>
    <lineage>
        <taxon>Eukaryota</taxon>
        <taxon>Fungi</taxon>
        <taxon>Fungi incertae sedis</taxon>
        <taxon>Mucoromycota</taxon>
        <taxon>Mucoromycotina</taxon>
        <taxon>Endogonomycetes</taxon>
        <taxon>Endogonales</taxon>
        <taxon>Endogonaceae</taxon>
        <taxon>Jimgerdemannia</taxon>
    </lineage>
</organism>
<name>A0A433QB55_9FUNG</name>
<evidence type="ECO:0000313" key="2">
    <source>
        <dbReference type="EMBL" id="RUS27040.1"/>
    </source>
</evidence>
<dbReference type="EMBL" id="RBNJ01009170">
    <property type="protein sequence ID" value="RUS27040.1"/>
    <property type="molecule type" value="Genomic_DNA"/>
</dbReference>
<evidence type="ECO:0000256" key="1">
    <source>
        <dbReference type="SAM" id="SignalP"/>
    </source>
</evidence>
<reference evidence="2 3" key="1">
    <citation type="journal article" date="2018" name="New Phytol.">
        <title>Phylogenomics of Endogonaceae and evolution of mycorrhizas within Mucoromycota.</title>
        <authorList>
            <person name="Chang Y."/>
            <person name="Desiro A."/>
            <person name="Na H."/>
            <person name="Sandor L."/>
            <person name="Lipzen A."/>
            <person name="Clum A."/>
            <person name="Barry K."/>
            <person name="Grigoriev I.V."/>
            <person name="Martin F.M."/>
            <person name="Stajich J.E."/>
            <person name="Smith M.E."/>
            <person name="Bonito G."/>
            <person name="Spatafora J.W."/>
        </authorList>
    </citation>
    <scope>NUCLEOTIDE SEQUENCE [LARGE SCALE GENOMIC DNA]</scope>
    <source>
        <strain evidence="2 3">AD002</strain>
    </source>
</reference>
<keyword evidence="3" id="KW-1185">Reference proteome</keyword>